<dbReference type="RefSeq" id="WP_057781557.1">
    <property type="nucleotide sequence ID" value="NZ_JAGGJQ010000001.1"/>
</dbReference>
<sequence>MESFKEEYFNLEMHCDIFFKNGEKIKRKITLAFLLTKFLNELYTDFNNDWDYFTAYYSDTGNIYGKMKNTKYIFSIKSRELKKVDFDCITEDNSLIDCELFLKSEPSNPRYYTINKQDFINNFVKDMYDLHGADWSHFTTTFKDSRDLAYGTFTNNAYLRKHKKLSLKGLYLRRCQINKEKWENKKNNRTEIFYVLVFKNSDFLKIGQTFREIEYRLYNYIFPKSDKELELYEGKIIDFEKSFIIPTSNTKTDIDSNLKCSLESIIIKNFESHRFENKKYKNSKELLKTESFSELKNYFDSSSHLKSMSLFEYSGFKDSLELKAYNLDKGLDPNILRFYTRKSKPTIYLKNKNKTL</sequence>
<reference evidence="1" key="1">
    <citation type="submission" date="2021-03" db="EMBL/GenBank/DDBJ databases">
        <title>Genomic Encyclopedia of Type Strains, Phase IV (KMG-IV): sequencing the most valuable type-strain genomes for metagenomic binning, comparative biology and taxonomic classification.</title>
        <authorList>
            <person name="Goeker M."/>
        </authorList>
    </citation>
    <scope>NUCLEOTIDE SEQUENCE</scope>
    <source>
        <strain evidence="1">DSM 15523</strain>
        <strain evidence="2 4">DSM 16476</strain>
    </source>
</reference>
<dbReference type="EMBL" id="JAGGJQ010000001">
    <property type="protein sequence ID" value="MBP1838633.1"/>
    <property type="molecule type" value="Genomic_DNA"/>
</dbReference>
<evidence type="ECO:0000313" key="2">
    <source>
        <dbReference type="EMBL" id="MDQ0335133.1"/>
    </source>
</evidence>
<dbReference type="EMBL" id="JAUSUU010000004">
    <property type="protein sequence ID" value="MDQ0335133.1"/>
    <property type="molecule type" value="Genomic_DNA"/>
</dbReference>
<organism evidence="1 3">
    <name type="scientific">Formosa algae</name>
    <dbReference type="NCBI Taxonomy" id="225843"/>
    <lineage>
        <taxon>Bacteria</taxon>
        <taxon>Pseudomonadati</taxon>
        <taxon>Bacteroidota</taxon>
        <taxon>Flavobacteriia</taxon>
        <taxon>Flavobacteriales</taxon>
        <taxon>Flavobacteriaceae</taxon>
        <taxon>Formosa</taxon>
    </lineage>
</organism>
<evidence type="ECO:0000313" key="4">
    <source>
        <dbReference type="Proteomes" id="UP001231587"/>
    </source>
</evidence>
<gene>
    <name evidence="1" type="ORF">J2Z56_000529</name>
    <name evidence="2" type="ORF">J2Z57_001579</name>
</gene>
<name>A0A9X0YIS9_9FLAO</name>
<keyword evidence="4" id="KW-1185">Reference proteome</keyword>
<comment type="caution">
    <text evidence="1">The sequence shown here is derived from an EMBL/GenBank/DDBJ whole genome shotgun (WGS) entry which is preliminary data.</text>
</comment>
<proteinExistence type="predicted"/>
<dbReference type="Proteomes" id="UP001138672">
    <property type="component" value="Unassembled WGS sequence"/>
</dbReference>
<evidence type="ECO:0000313" key="3">
    <source>
        <dbReference type="Proteomes" id="UP001138672"/>
    </source>
</evidence>
<dbReference type="AlphaFoldDB" id="A0A9X0YIS9"/>
<accession>A0A9X0YIS9</accession>
<evidence type="ECO:0000313" key="1">
    <source>
        <dbReference type="EMBL" id="MBP1838633.1"/>
    </source>
</evidence>
<dbReference type="Proteomes" id="UP001231587">
    <property type="component" value="Unassembled WGS sequence"/>
</dbReference>
<protein>
    <submittedName>
        <fullName evidence="1">Uncharacterized protein</fullName>
    </submittedName>
</protein>